<dbReference type="Pfam" id="PF13927">
    <property type="entry name" value="Ig_3"/>
    <property type="match status" value="2"/>
</dbReference>
<evidence type="ECO:0000256" key="3">
    <source>
        <dbReference type="SAM" id="SignalP"/>
    </source>
</evidence>
<feature type="transmembrane region" description="Helical" evidence="2">
    <location>
        <begin position="474"/>
        <end position="497"/>
    </location>
</feature>
<dbReference type="PANTHER" id="PTHR10075:SF14">
    <property type="entry name" value="CELL ADHESION MOLECULE DSCAM2-RELATED"/>
    <property type="match status" value="1"/>
</dbReference>
<dbReference type="PROSITE" id="PS50853">
    <property type="entry name" value="FN3"/>
    <property type="match status" value="1"/>
</dbReference>
<dbReference type="InterPro" id="IPR003598">
    <property type="entry name" value="Ig_sub2"/>
</dbReference>
<dbReference type="SUPFAM" id="SSF48726">
    <property type="entry name" value="Immunoglobulin"/>
    <property type="match status" value="3"/>
</dbReference>
<gene>
    <name evidence="6" type="ORF">OTU49_016881</name>
</gene>
<accession>A0AAW0XV97</accession>
<comment type="caution">
    <text evidence="6">The sequence shown here is derived from an EMBL/GenBank/DDBJ whole genome shotgun (WGS) entry which is preliminary data.</text>
</comment>
<feature type="signal peptide" evidence="3">
    <location>
        <begin position="1"/>
        <end position="21"/>
    </location>
</feature>
<sequence length="513" mass="56835">MGMTTFFILLALLILAPQGLSKGSFYGDYDYTDVVYYQEQGIEPPTFLARPQTFRVEVGQSVIIPCDVENPGGRNKLIIKKVPASGGSEKLLSVGSDRVTPDARITVDGSRLTISHTRLRDAGTFICQFDLEPPVQLRHTLDIQYAPSIRALVPREQRVAKGNTVFLECKAQGNPEPVIRWSRKEGDLPSGHRTEQGERLTLEAVDRHMEGTYLCTADNGIGEPAAADMSVTVEYPPEITVENAIVRTGVGDHVELVCVVHGRPPPDVVWTHNGSPLPDTIMDTQLHLPQQTTHTRTSYQAHLSQTHIAHRHILTINPVKEDDIGTYICIANNSRGQKTAPIEVTSLPKPPQVTSSPNGGESTRYTLTWETESYYPITEFIIKYRRTHMDAWQGNHDMVMTDSWKSVSRAVDTEGVRQGTVTHSVTYTLDTLEVATDYVAVIRVRNKHGWSAESENFFFSTKKVMAVQQSTSGAASLISTSAITLLMLLLALVVTAIQKREHQMRDTGSVVFS</sequence>
<dbReference type="InterPro" id="IPR003599">
    <property type="entry name" value="Ig_sub"/>
</dbReference>
<keyword evidence="2" id="KW-0812">Transmembrane</keyword>
<proteinExistence type="predicted"/>
<dbReference type="InterPro" id="IPR036116">
    <property type="entry name" value="FN3_sf"/>
</dbReference>
<dbReference type="EMBL" id="JARKIK010000016">
    <property type="protein sequence ID" value="KAK8746885.1"/>
    <property type="molecule type" value="Genomic_DNA"/>
</dbReference>
<dbReference type="PIRSF" id="PIRSF000615">
    <property type="entry name" value="TyrPK_CSF1-R"/>
    <property type="match status" value="1"/>
</dbReference>
<feature type="domain" description="Fibronectin type-III" evidence="5">
    <location>
        <begin position="347"/>
        <end position="464"/>
    </location>
</feature>
<evidence type="ECO:0000256" key="1">
    <source>
        <dbReference type="ARBA" id="ARBA00023319"/>
    </source>
</evidence>
<name>A0AAW0XV97_CHEQU</name>
<dbReference type="PANTHER" id="PTHR10075">
    <property type="entry name" value="BASIGIN RELATED"/>
    <property type="match status" value="1"/>
</dbReference>
<dbReference type="Pfam" id="PF00041">
    <property type="entry name" value="fn3"/>
    <property type="match status" value="1"/>
</dbReference>
<evidence type="ECO:0000256" key="2">
    <source>
        <dbReference type="SAM" id="Phobius"/>
    </source>
</evidence>
<protein>
    <submittedName>
        <fullName evidence="6">Uncharacterized protein</fullName>
    </submittedName>
</protein>
<feature type="domain" description="Ig-like" evidence="4">
    <location>
        <begin position="237"/>
        <end position="345"/>
    </location>
</feature>
<dbReference type="Proteomes" id="UP001445076">
    <property type="component" value="Unassembled WGS sequence"/>
</dbReference>
<dbReference type="InterPro" id="IPR007110">
    <property type="entry name" value="Ig-like_dom"/>
</dbReference>
<evidence type="ECO:0000259" key="4">
    <source>
        <dbReference type="PROSITE" id="PS50835"/>
    </source>
</evidence>
<dbReference type="GO" id="GO:0030424">
    <property type="term" value="C:axon"/>
    <property type="evidence" value="ECO:0007669"/>
    <property type="project" value="TreeGrafter"/>
</dbReference>
<evidence type="ECO:0000313" key="7">
    <source>
        <dbReference type="Proteomes" id="UP001445076"/>
    </source>
</evidence>
<evidence type="ECO:0000259" key="5">
    <source>
        <dbReference type="PROSITE" id="PS50853"/>
    </source>
</evidence>
<dbReference type="InterPro" id="IPR013783">
    <property type="entry name" value="Ig-like_fold"/>
</dbReference>
<dbReference type="SUPFAM" id="SSF49265">
    <property type="entry name" value="Fibronectin type III"/>
    <property type="match status" value="1"/>
</dbReference>
<dbReference type="SMART" id="SM00408">
    <property type="entry name" value="IGc2"/>
    <property type="match status" value="3"/>
</dbReference>
<dbReference type="AlphaFoldDB" id="A0AAW0XV97"/>
<dbReference type="PROSITE" id="PS50835">
    <property type="entry name" value="IG_LIKE"/>
    <property type="match status" value="3"/>
</dbReference>
<keyword evidence="2" id="KW-1133">Transmembrane helix</keyword>
<dbReference type="InterPro" id="IPR003961">
    <property type="entry name" value="FN3_dom"/>
</dbReference>
<dbReference type="CDD" id="cd00063">
    <property type="entry name" value="FN3"/>
    <property type="match status" value="1"/>
</dbReference>
<organism evidence="6 7">
    <name type="scientific">Cherax quadricarinatus</name>
    <name type="common">Australian red claw crayfish</name>
    <dbReference type="NCBI Taxonomy" id="27406"/>
    <lineage>
        <taxon>Eukaryota</taxon>
        <taxon>Metazoa</taxon>
        <taxon>Ecdysozoa</taxon>
        <taxon>Arthropoda</taxon>
        <taxon>Crustacea</taxon>
        <taxon>Multicrustacea</taxon>
        <taxon>Malacostraca</taxon>
        <taxon>Eumalacostraca</taxon>
        <taxon>Eucarida</taxon>
        <taxon>Decapoda</taxon>
        <taxon>Pleocyemata</taxon>
        <taxon>Astacidea</taxon>
        <taxon>Parastacoidea</taxon>
        <taxon>Parastacidae</taxon>
        <taxon>Cherax</taxon>
    </lineage>
</organism>
<keyword evidence="2" id="KW-0472">Membrane</keyword>
<evidence type="ECO:0000313" key="6">
    <source>
        <dbReference type="EMBL" id="KAK8746885.1"/>
    </source>
</evidence>
<dbReference type="GO" id="GO:0070593">
    <property type="term" value="P:dendrite self-avoidance"/>
    <property type="evidence" value="ECO:0007669"/>
    <property type="project" value="TreeGrafter"/>
</dbReference>
<dbReference type="GO" id="GO:0007156">
    <property type="term" value="P:homophilic cell adhesion via plasma membrane adhesion molecules"/>
    <property type="evidence" value="ECO:0007669"/>
    <property type="project" value="TreeGrafter"/>
</dbReference>
<dbReference type="SMART" id="SM00060">
    <property type="entry name" value="FN3"/>
    <property type="match status" value="1"/>
</dbReference>
<dbReference type="GO" id="GO:0007411">
    <property type="term" value="P:axon guidance"/>
    <property type="evidence" value="ECO:0007669"/>
    <property type="project" value="TreeGrafter"/>
</dbReference>
<dbReference type="InterPro" id="IPR036179">
    <property type="entry name" value="Ig-like_dom_sf"/>
</dbReference>
<dbReference type="Gene3D" id="2.60.40.10">
    <property type="entry name" value="Immunoglobulins"/>
    <property type="match status" value="4"/>
</dbReference>
<dbReference type="GO" id="GO:0098632">
    <property type="term" value="F:cell-cell adhesion mediator activity"/>
    <property type="evidence" value="ECO:0007669"/>
    <property type="project" value="TreeGrafter"/>
</dbReference>
<keyword evidence="1" id="KW-0393">Immunoglobulin domain</keyword>
<reference evidence="6 7" key="1">
    <citation type="journal article" date="2024" name="BMC Genomics">
        <title>Genome assembly of redclaw crayfish (Cherax quadricarinatus) provides insights into its immune adaptation and hypoxia tolerance.</title>
        <authorList>
            <person name="Liu Z."/>
            <person name="Zheng J."/>
            <person name="Li H."/>
            <person name="Fang K."/>
            <person name="Wang S."/>
            <person name="He J."/>
            <person name="Zhou D."/>
            <person name="Weng S."/>
            <person name="Chi M."/>
            <person name="Gu Z."/>
            <person name="He J."/>
            <person name="Li F."/>
            <person name="Wang M."/>
        </authorList>
    </citation>
    <scope>NUCLEOTIDE SEQUENCE [LARGE SCALE GENOMIC DNA]</scope>
    <source>
        <strain evidence="6">ZL_2023a</strain>
    </source>
</reference>
<feature type="domain" description="Ig-like" evidence="4">
    <location>
        <begin position="147"/>
        <end position="232"/>
    </location>
</feature>
<keyword evidence="3" id="KW-0732">Signal</keyword>
<keyword evidence="7" id="KW-1185">Reference proteome</keyword>
<dbReference type="SMART" id="SM00409">
    <property type="entry name" value="IG"/>
    <property type="match status" value="3"/>
</dbReference>
<feature type="domain" description="Ig-like" evidence="4">
    <location>
        <begin position="45"/>
        <end position="128"/>
    </location>
</feature>
<dbReference type="GO" id="GO:0005886">
    <property type="term" value="C:plasma membrane"/>
    <property type="evidence" value="ECO:0007669"/>
    <property type="project" value="TreeGrafter"/>
</dbReference>
<feature type="chain" id="PRO_5043979459" evidence="3">
    <location>
        <begin position="22"/>
        <end position="513"/>
    </location>
</feature>